<keyword evidence="7 8" id="KW-0349">Heme</keyword>
<evidence type="ECO:0008006" key="11">
    <source>
        <dbReference type="Google" id="ProtNLM"/>
    </source>
</evidence>
<dbReference type="PROSITE" id="PS00086">
    <property type="entry name" value="CYTOCHROME_P450"/>
    <property type="match status" value="1"/>
</dbReference>
<evidence type="ECO:0000256" key="6">
    <source>
        <dbReference type="ARBA" id="ARBA00023033"/>
    </source>
</evidence>
<comment type="similarity">
    <text evidence="2 8">Belongs to the cytochrome P450 family.</text>
</comment>
<keyword evidence="6 8" id="KW-0503">Monooxygenase</keyword>
<organism evidence="9 10">
    <name type="scientific">Steinernema carpocapsae</name>
    <name type="common">Entomopathogenic nematode</name>
    <dbReference type="NCBI Taxonomy" id="34508"/>
    <lineage>
        <taxon>Eukaryota</taxon>
        <taxon>Metazoa</taxon>
        <taxon>Ecdysozoa</taxon>
        <taxon>Nematoda</taxon>
        <taxon>Chromadorea</taxon>
        <taxon>Rhabditida</taxon>
        <taxon>Tylenchina</taxon>
        <taxon>Panagrolaimomorpha</taxon>
        <taxon>Strongyloidoidea</taxon>
        <taxon>Steinernematidae</taxon>
        <taxon>Steinernema</taxon>
    </lineage>
</organism>
<dbReference type="GO" id="GO:0020037">
    <property type="term" value="F:heme binding"/>
    <property type="evidence" value="ECO:0007669"/>
    <property type="project" value="InterPro"/>
</dbReference>
<keyword evidence="5 7" id="KW-0408">Iron</keyword>
<accession>A0A4U8URC0</accession>
<evidence type="ECO:0000256" key="8">
    <source>
        <dbReference type="RuleBase" id="RU000461"/>
    </source>
</evidence>
<dbReference type="Gene3D" id="1.10.630.10">
    <property type="entry name" value="Cytochrome P450"/>
    <property type="match status" value="1"/>
</dbReference>
<keyword evidence="4 8" id="KW-0560">Oxidoreductase</keyword>
<dbReference type="SUPFAM" id="SSF48264">
    <property type="entry name" value="Cytochrome P450"/>
    <property type="match status" value="1"/>
</dbReference>
<evidence type="ECO:0000256" key="1">
    <source>
        <dbReference type="ARBA" id="ARBA00001971"/>
    </source>
</evidence>
<evidence type="ECO:0000256" key="7">
    <source>
        <dbReference type="PIRSR" id="PIRSR602401-1"/>
    </source>
</evidence>
<evidence type="ECO:0000256" key="3">
    <source>
        <dbReference type="ARBA" id="ARBA00022723"/>
    </source>
</evidence>
<dbReference type="InterPro" id="IPR001128">
    <property type="entry name" value="Cyt_P450"/>
</dbReference>
<dbReference type="GO" id="GO:0006082">
    <property type="term" value="P:organic acid metabolic process"/>
    <property type="evidence" value="ECO:0007669"/>
    <property type="project" value="TreeGrafter"/>
</dbReference>
<proteinExistence type="inferred from homology"/>
<evidence type="ECO:0000313" key="10">
    <source>
        <dbReference type="Proteomes" id="UP000298663"/>
    </source>
</evidence>
<dbReference type="OrthoDB" id="1055148at2759"/>
<dbReference type="GO" id="GO:0005737">
    <property type="term" value="C:cytoplasm"/>
    <property type="evidence" value="ECO:0007669"/>
    <property type="project" value="TreeGrafter"/>
</dbReference>
<evidence type="ECO:0000313" key="9">
    <source>
        <dbReference type="EMBL" id="TMS35706.1"/>
    </source>
</evidence>
<evidence type="ECO:0000256" key="2">
    <source>
        <dbReference type="ARBA" id="ARBA00010617"/>
    </source>
</evidence>
<dbReference type="Proteomes" id="UP000298663">
    <property type="component" value="Unassembled WGS sequence"/>
</dbReference>
<reference evidence="9 10" key="2">
    <citation type="journal article" date="2019" name="G3 (Bethesda)">
        <title>Hybrid Assembly of the Genome of the Entomopathogenic Nematode Steinernema carpocapsae Identifies the X-Chromosome.</title>
        <authorList>
            <person name="Serra L."/>
            <person name="Macchietto M."/>
            <person name="Macias-Munoz A."/>
            <person name="McGill C.J."/>
            <person name="Rodriguez I.M."/>
            <person name="Rodriguez B."/>
            <person name="Murad R."/>
            <person name="Mortazavi A."/>
        </authorList>
    </citation>
    <scope>NUCLEOTIDE SEQUENCE [LARGE SCALE GENOMIC DNA]</scope>
    <source>
        <strain evidence="9 10">ALL</strain>
    </source>
</reference>
<comment type="cofactor">
    <cofactor evidence="1 7">
        <name>heme</name>
        <dbReference type="ChEBI" id="CHEBI:30413"/>
    </cofactor>
</comment>
<dbReference type="PANTHER" id="PTHR24300">
    <property type="entry name" value="CYTOCHROME P450 508A4-RELATED"/>
    <property type="match status" value="1"/>
</dbReference>
<keyword evidence="10" id="KW-1185">Reference proteome</keyword>
<name>A0A4U8URC0_STECR</name>
<dbReference type="FunFam" id="1.10.630.10:FF:000036">
    <property type="entry name" value="CYtochrome P450 family"/>
    <property type="match status" value="1"/>
</dbReference>
<evidence type="ECO:0000256" key="5">
    <source>
        <dbReference type="ARBA" id="ARBA00023004"/>
    </source>
</evidence>
<keyword evidence="3 7" id="KW-0479">Metal-binding</keyword>
<dbReference type="CDD" id="cd20617">
    <property type="entry name" value="CYP1_2-like"/>
    <property type="match status" value="1"/>
</dbReference>
<sequence length="363" mass="42357">MQEKILDEIGWFIDRIDRRIECNDSTVDIVNEFEICVGSIINNILFGYRFDTPTRLREFDHLKNLLSKFLRTVVEPLTAILVVSSRYVENLPVFRDVRKNLMENRDQFFGFFEKQIKQHEQELDFDSTDEPRDYVEAYLRKMRADFKEKSGSETFTQIQLINVLFDLWIAGMETTINTLSYGLICILHNPEVQERLHEELNSVVGSDRLITVDDRSRLPYLSAVINETQRCANVLAQNLFHKTTRDVVIEGHSIPKGTCIIPQISCVLLDPTVFSEPEKFKPQRFLTKENKVIKYEELVPFSIGKRQCLGEALARMELFLIMGNLFNRYKIMPAQEGELPTTEKQAGITVQCYPFKCKMEKRF</sequence>
<dbReference type="AlphaFoldDB" id="A0A4U8URC0"/>
<reference evidence="9 10" key="1">
    <citation type="journal article" date="2015" name="Genome Biol.">
        <title>Comparative genomics of Steinernema reveals deeply conserved gene regulatory networks.</title>
        <authorList>
            <person name="Dillman A.R."/>
            <person name="Macchietto M."/>
            <person name="Porter C.F."/>
            <person name="Rogers A."/>
            <person name="Williams B."/>
            <person name="Antoshechkin I."/>
            <person name="Lee M.M."/>
            <person name="Goodwin Z."/>
            <person name="Lu X."/>
            <person name="Lewis E.E."/>
            <person name="Goodrich-Blair H."/>
            <person name="Stock S.P."/>
            <person name="Adams B.J."/>
            <person name="Sternberg P.W."/>
            <person name="Mortazavi A."/>
        </authorList>
    </citation>
    <scope>NUCLEOTIDE SEQUENCE [LARGE SCALE GENOMIC DNA]</scope>
    <source>
        <strain evidence="9 10">ALL</strain>
    </source>
</reference>
<dbReference type="InterPro" id="IPR017972">
    <property type="entry name" value="Cyt_P450_CS"/>
</dbReference>
<dbReference type="InterPro" id="IPR036396">
    <property type="entry name" value="Cyt_P450_sf"/>
</dbReference>
<dbReference type="EMBL" id="AZBU02000001">
    <property type="protein sequence ID" value="TMS35706.1"/>
    <property type="molecule type" value="Genomic_DNA"/>
</dbReference>
<dbReference type="GO" id="GO:0006805">
    <property type="term" value="P:xenobiotic metabolic process"/>
    <property type="evidence" value="ECO:0007669"/>
    <property type="project" value="TreeGrafter"/>
</dbReference>
<feature type="binding site" description="axial binding residue" evidence="7">
    <location>
        <position position="308"/>
    </location>
    <ligand>
        <name>heme</name>
        <dbReference type="ChEBI" id="CHEBI:30413"/>
    </ligand>
    <ligandPart>
        <name>Fe</name>
        <dbReference type="ChEBI" id="CHEBI:18248"/>
    </ligandPart>
</feature>
<gene>
    <name evidence="9" type="ORF">L596_003048</name>
</gene>
<protein>
    <recommendedName>
        <fullName evidence="11">Cytochrome P450</fullName>
    </recommendedName>
</protein>
<evidence type="ECO:0000256" key="4">
    <source>
        <dbReference type="ARBA" id="ARBA00023002"/>
    </source>
</evidence>
<dbReference type="GO" id="GO:0016712">
    <property type="term" value="F:oxidoreductase activity, acting on paired donors, with incorporation or reduction of molecular oxygen, reduced flavin or flavoprotein as one donor, and incorporation of one atom of oxygen"/>
    <property type="evidence" value="ECO:0007669"/>
    <property type="project" value="TreeGrafter"/>
</dbReference>
<dbReference type="InterPro" id="IPR050182">
    <property type="entry name" value="Cytochrome_P450_fam2"/>
</dbReference>
<dbReference type="PANTHER" id="PTHR24300:SF375">
    <property type="entry name" value="CYTOCHROME P450 FAMILY"/>
    <property type="match status" value="1"/>
</dbReference>
<dbReference type="InterPro" id="IPR002401">
    <property type="entry name" value="Cyt_P450_E_grp-I"/>
</dbReference>
<dbReference type="GO" id="GO:0005506">
    <property type="term" value="F:iron ion binding"/>
    <property type="evidence" value="ECO:0007669"/>
    <property type="project" value="InterPro"/>
</dbReference>
<dbReference type="PRINTS" id="PR00385">
    <property type="entry name" value="P450"/>
</dbReference>
<dbReference type="PRINTS" id="PR00463">
    <property type="entry name" value="EP450I"/>
</dbReference>
<comment type="caution">
    <text evidence="9">The sequence shown here is derived from an EMBL/GenBank/DDBJ whole genome shotgun (WGS) entry which is preliminary data.</text>
</comment>
<dbReference type="Pfam" id="PF00067">
    <property type="entry name" value="p450"/>
    <property type="match status" value="1"/>
</dbReference>